<protein>
    <submittedName>
        <fullName evidence="2">Uncharacterized protein</fullName>
    </submittedName>
</protein>
<organism evidence="2 3">
    <name type="scientific">Pleomassaria siparia CBS 279.74</name>
    <dbReference type="NCBI Taxonomy" id="1314801"/>
    <lineage>
        <taxon>Eukaryota</taxon>
        <taxon>Fungi</taxon>
        <taxon>Dikarya</taxon>
        <taxon>Ascomycota</taxon>
        <taxon>Pezizomycotina</taxon>
        <taxon>Dothideomycetes</taxon>
        <taxon>Pleosporomycetidae</taxon>
        <taxon>Pleosporales</taxon>
        <taxon>Pleomassariaceae</taxon>
        <taxon>Pleomassaria</taxon>
    </lineage>
</organism>
<proteinExistence type="predicted"/>
<name>A0A6G1KAL2_9PLEO</name>
<evidence type="ECO:0000313" key="2">
    <source>
        <dbReference type="EMBL" id="KAF2709939.1"/>
    </source>
</evidence>
<sequence length="165" mass="18254">MTAEIALGAYHRNPGGEEKTEHNAPHEIFADGADATCITSGMYPPICFEHYVTSRKCTSKTAASLSHLQVPMSSGSFYLENSPQNAARYKECGLGIMYSQASVSVSTPDGQPTEEHPPVPFEGSSAHLQDFGLDNSKWEHWGNDLHQMCDTMSRFNIFIHMNEKQ</sequence>
<keyword evidence="3" id="KW-1185">Reference proteome</keyword>
<reference evidence="2" key="1">
    <citation type="journal article" date="2020" name="Stud. Mycol.">
        <title>101 Dothideomycetes genomes: a test case for predicting lifestyles and emergence of pathogens.</title>
        <authorList>
            <person name="Haridas S."/>
            <person name="Albert R."/>
            <person name="Binder M."/>
            <person name="Bloem J."/>
            <person name="Labutti K."/>
            <person name="Salamov A."/>
            <person name="Andreopoulos B."/>
            <person name="Baker S."/>
            <person name="Barry K."/>
            <person name="Bills G."/>
            <person name="Bluhm B."/>
            <person name="Cannon C."/>
            <person name="Castanera R."/>
            <person name="Culley D."/>
            <person name="Daum C."/>
            <person name="Ezra D."/>
            <person name="Gonzalez J."/>
            <person name="Henrissat B."/>
            <person name="Kuo A."/>
            <person name="Liang C."/>
            <person name="Lipzen A."/>
            <person name="Lutzoni F."/>
            <person name="Magnuson J."/>
            <person name="Mondo S."/>
            <person name="Nolan M."/>
            <person name="Ohm R."/>
            <person name="Pangilinan J."/>
            <person name="Park H.-J."/>
            <person name="Ramirez L."/>
            <person name="Alfaro M."/>
            <person name="Sun H."/>
            <person name="Tritt A."/>
            <person name="Yoshinaga Y."/>
            <person name="Zwiers L.-H."/>
            <person name="Turgeon B."/>
            <person name="Goodwin S."/>
            <person name="Spatafora J."/>
            <person name="Crous P."/>
            <person name="Grigoriev I."/>
        </authorList>
    </citation>
    <scope>NUCLEOTIDE SEQUENCE</scope>
    <source>
        <strain evidence="2">CBS 279.74</strain>
    </source>
</reference>
<evidence type="ECO:0000313" key="3">
    <source>
        <dbReference type="Proteomes" id="UP000799428"/>
    </source>
</evidence>
<feature type="compositionally biased region" description="Basic and acidic residues" evidence="1">
    <location>
        <begin position="14"/>
        <end position="23"/>
    </location>
</feature>
<dbReference type="AlphaFoldDB" id="A0A6G1KAL2"/>
<feature type="region of interest" description="Disordered" evidence="1">
    <location>
        <begin position="1"/>
        <end position="23"/>
    </location>
</feature>
<dbReference type="EMBL" id="MU005769">
    <property type="protein sequence ID" value="KAF2709939.1"/>
    <property type="molecule type" value="Genomic_DNA"/>
</dbReference>
<dbReference type="OrthoDB" id="5365129at2759"/>
<dbReference type="Proteomes" id="UP000799428">
    <property type="component" value="Unassembled WGS sequence"/>
</dbReference>
<evidence type="ECO:0000256" key="1">
    <source>
        <dbReference type="SAM" id="MobiDB-lite"/>
    </source>
</evidence>
<accession>A0A6G1KAL2</accession>
<gene>
    <name evidence="2" type="ORF">K504DRAFT_501239</name>
</gene>